<evidence type="ECO:0000313" key="8">
    <source>
        <dbReference type="EMBL" id="AFK37934.1"/>
    </source>
</evidence>
<protein>
    <recommendedName>
        <fullName evidence="9">DUF223 domain-containing protein</fullName>
    </recommendedName>
</protein>
<evidence type="ECO:0000256" key="1">
    <source>
        <dbReference type="ARBA" id="ARBA00005690"/>
    </source>
</evidence>
<keyword evidence="4" id="KW-0862">Zinc</keyword>
<feature type="domain" description="Replication protein A 70 kDa DNA-binding subunit B/D first OB fold" evidence="6">
    <location>
        <begin position="9"/>
        <end position="111"/>
    </location>
</feature>
<dbReference type="InterPro" id="IPR012340">
    <property type="entry name" value="NA-bd_OB-fold"/>
</dbReference>
<dbReference type="PANTHER" id="PTHR47165">
    <property type="entry name" value="OS03G0429900 PROTEIN"/>
    <property type="match status" value="1"/>
</dbReference>
<dbReference type="AlphaFoldDB" id="I3SCE2"/>
<dbReference type="Pfam" id="PF08646">
    <property type="entry name" value="Rep_fac-A_C"/>
    <property type="match status" value="1"/>
</dbReference>
<dbReference type="CDD" id="cd04481">
    <property type="entry name" value="RPA1_DBD_B_like"/>
    <property type="match status" value="1"/>
</dbReference>
<feature type="domain" description="Replication factor A C-terminal" evidence="7">
    <location>
        <begin position="285"/>
        <end position="403"/>
    </location>
</feature>
<dbReference type="PANTHER" id="PTHR47165:SF4">
    <property type="entry name" value="OS03G0429900 PROTEIN"/>
    <property type="match status" value="1"/>
</dbReference>
<dbReference type="GO" id="GO:0003677">
    <property type="term" value="F:DNA binding"/>
    <property type="evidence" value="ECO:0007669"/>
    <property type="project" value="UniProtKB-KW"/>
</dbReference>
<dbReference type="CDD" id="cd04480">
    <property type="entry name" value="RPA1_DBD_A_like"/>
    <property type="match status" value="1"/>
</dbReference>
<dbReference type="CDD" id="cd04476">
    <property type="entry name" value="RPA1_DBD_C"/>
    <property type="match status" value="1"/>
</dbReference>
<accession>I3SCE2</accession>
<reference evidence="8" key="1">
    <citation type="submission" date="2012-05" db="EMBL/GenBank/DDBJ databases">
        <authorList>
            <person name="Krishnakumar V."/>
            <person name="Cheung F."/>
            <person name="Xiao Y."/>
            <person name="Chan A."/>
            <person name="Moskal W.A."/>
            <person name="Town C.D."/>
        </authorList>
    </citation>
    <scope>NUCLEOTIDE SEQUENCE</scope>
</reference>
<dbReference type="Pfam" id="PF02721">
    <property type="entry name" value="DUF223"/>
    <property type="match status" value="1"/>
</dbReference>
<keyword evidence="5" id="KW-0238">DNA-binding</keyword>
<dbReference type="SUPFAM" id="SSF50249">
    <property type="entry name" value="Nucleic acid-binding proteins"/>
    <property type="match status" value="3"/>
</dbReference>
<organism evidence="8">
    <name type="scientific">Lotus japonicus</name>
    <name type="common">Lotus corniculatus var. japonicus</name>
    <dbReference type="NCBI Taxonomy" id="34305"/>
    <lineage>
        <taxon>Eukaryota</taxon>
        <taxon>Viridiplantae</taxon>
        <taxon>Streptophyta</taxon>
        <taxon>Embryophyta</taxon>
        <taxon>Tracheophyta</taxon>
        <taxon>Spermatophyta</taxon>
        <taxon>Magnoliopsida</taxon>
        <taxon>eudicotyledons</taxon>
        <taxon>Gunneridae</taxon>
        <taxon>Pentapetalae</taxon>
        <taxon>rosids</taxon>
        <taxon>fabids</taxon>
        <taxon>Fabales</taxon>
        <taxon>Fabaceae</taxon>
        <taxon>Papilionoideae</taxon>
        <taxon>50 kb inversion clade</taxon>
        <taxon>NPAAA clade</taxon>
        <taxon>Hologalegina</taxon>
        <taxon>robinioid clade</taxon>
        <taxon>Loteae</taxon>
        <taxon>Lotus</taxon>
    </lineage>
</organism>
<dbReference type="GO" id="GO:0008270">
    <property type="term" value="F:zinc ion binding"/>
    <property type="evidence" value="ECO:0007669"/>
    <property type="project" value="UniProtKB-KW"/>
</dbReference>
<evidence type="ECO:0000256" key="5">
    <source>
        <dbReference type="ARBA" id="ARBA00023125"/>
    </source>
</evidence>
<evidence type="ECO:0000259" key="6">
    <source>
        <dbReference type="Pfam" id="PF02721"/>
    </source>
</evidence>
<name>I3SCE2_LOTJA</name>
<evidence type="ECO:0000256" key="3">
    <source>
        <dbReference type="ARBA" id="ARBA00022771"/>
    </source>
</evidence>
<dbReference type="InterPro" id="IPR003871">
    <property type="entry name" value="RFA1B/D_OB_1st"/>
</dbReference>
<sequence>MASSVAIDPVVTLCPPNHNWRIKVRVVRLWIADGFAGENKPASMELILLDQHGGKIQATVRKLMFRKWGEQFVEGNVYIITFFHLIPNLGAYRPTDHAFRILFNPKTKIIPAESSIIPRWGFSLKDSSQLNDDGFQTEYLVATSEERTYVKDDIVTKMMLLEISDDKGKLECALFGEYVQIVLDYLSSNPLEKPVVVLQLAKLKSFRGKNVLQNVMKASRIIFNPEVAEAESLMDRISGLNMQPNQPVGHIISPNPSVPIFEDFMNNYPKKTICALNETTEDGLFIVYGTVVGLLQDDLWWYFACKCHKAVTFDDGLYFCPGCCKHVMNVSARYKIKLEVFDGTDSGNFLLFDSDAHHLIKKSCKDMLGNLKDPKSAEITPLMEEQLVGKELLFRVEKKSNIFFPV</sequence>
<dbReference type="EMBL" id="BT138139">
    <property type="protein sequence ID" value="AFK37934.1"/>
    <property type="molecule type" value="mRNA"/>
</dbReference>
<dbReference type="Gene3D" id="2.40.50.140">
    <property type="entry name" value="Nucleic acid-binding proteins"/>
    <property type="match status" value="3"/>
</dbReference>
<dbReference type="InterPro" id="IPR013955">
    <property type="entry name" value="Rep_factor-A_C"/>
</dbReference>
<comment type="similarity">
    <text evidence="1">Belongs to the replication factor A protein 1 family.</text>
</comment>
<evidence type="ECO:0000256" key="2">
    <source>
        <dbReference type="ARBA" id="ARBA00022723"/>
    </source>
</evidence>
<evidence type="ECO:0000256" key="4">
    <source>
        <dbReference type="ARBA" id="ARBA00022833"/>
    </source>
</evidence>
<evidence type="ECO:0008006" key="9">
    <source>
        <dbReference type="Google" id="ProtNLM"/>
    </source>
</evidence>
<proteinExistence type="evidence at transcript level"/>
<dbReference type="InterPro" id="IPR047192">
    <property type="entry name" value="Euk_RPA1_DBD_C"/>
</dbReference>
<keyword evidence="2" id="KW-0479">Metal-binding</keyword>
<keyword evidence="3" id="KW-0863">Zinc-finger</keyword>
<evidence type="ECO:0000259" key="7">
    <source>
        <dbReference type="Pfam" id="PF08646"/>
    </source>
</evidence>